<feature type="region of interest" description="Disordered" evidence="10">
    <location>
        <begin position="179"/>
        <end position="240"/>
    </location>
</feature>
<dbReference type="NCBIfam" id="TIGR01352">
    <property type="entry name" value="tonB_Cterm"/>
    <property type="match status" value="1"/>
</dbReference>
<evidence type="ECO:0000256" key="3">
    <source>
        <dbReference type="ARBA" id="ARBA00022448"/>
    </source>
</evidence>
<dbReference type="Proteomes" id="UP000006898">
    <property type="component" value="Chromosome"/>
</dbReference>
<dbReference type="EMBL" id="FP565575">
    <property type="protein sequence ID" value="CBE67245.1"/>
    <property type="molecule type" value="Genomic_DNA"/>
</dbReference>
<proteinExistence type="inferred from homology"/>
<evidence type="ECO:0000256" key="4">
    <source>
        <dbReference type="ARBA" id="ARBA00022475"/>
    </source>
</evidence>
<keyword evidence="5" id="KW-0997">Cell inner membrane</keyword>
<dbReference type="GO" id="GO:0015031">
    <property type="term" value="P:protein transport"/>
    <property type="evidence" value="ECO:0007669"/>
    <property type="project" value="UniProtKB-KW"/>
</dbReference>
<dbReference type="InterPro" id="IPR051045">
    <property type="entry name" value="TonB-dependent_transducer"/>
</dbReference>
<keyword evidence="8" id="KW-1133">Transmembrane helix</keyword>
<evidence type="ECO:0000256" key="7">
    <source>
        <dbReference type="ARBA" id="ARBA00022927"/>
    </source>
</evidence>
<comment type="similarity">
    <text evidence="2">Belongs to the TonB family.</text>
</comment>
<evidence type="ECO:0000256" key="1">
    <source>
        <dbReference type="ARBA" id="ARBA00004383"/>
    </source>
</evidence>
<feature type="domain" description="TonB C-terminal" evidence="11">
    <location>
        <begin position="235"/>
        <end position="325"/>
    </location>
</feature>
<reference evidence="12 13" key="1">
    <citation type="journal article" date="2010" name="Nature">
        <title>Nitrite-driven anaerobic methane oxidation by oxygenic bacteria.</title>
        <authorList>
            <person name="Ettwig K.F."/>
            <person name="Butler M.K."/>
            <person name="Le Paslier D."/>
            <person name="Pelletier E."/>
            <person name="Mangenot S."/>
            <person name="Kuypers M.M.M."/>
            <person name="Schreiber F."/>
            <person name="Dutilh B.E."/>
            <person name="Zedelius J."/>
            <person name="de Beer D."/>
            <person name="Gloerich J."/>
            <person name="Wessels H.J.C.T."/>
            <person name="van Allen T."/>
            <person name="Luesken F."/>
            <person name="Wu M."/>
            <person name="van de Pas-Schoonen K.T."/>
            <person name="Op den Camp H.J.M."/>
            <person name="Janssen-Megens E.M."/>
            <person name="Francoijs K-J."/>
            <person name="Stunnenberg H."/>
            <person name="Weissenbach J."/>
            <person name="Jetten M.S.M."/>
            <person name="Strous M."/>
        </authorList>
    </citation>
    <scope>NUCLEOTIDE SEQUENCE [LARGE SCALE GENOMIC DNA]</scope>
</reference>
<dbReference type="GO" id="GO:0098797">
    <property type="term" value="C:plasma membrane protein complex"/>
    <property type="evidence" value="ECO:0007669"/>
    <property type="project" value="TreeGrafter"/>
</dbReference>
<evidence type="ECO:0000256" key="5">
    <source>
        <dbReference type="ARBA" id="ARBA00022519"/>
    </source>
</evidence>
<evidence type="ECO:0000256" key="6">
    <source>
        <dbReference type="ARBA" id="ARBA00022692"/>
    </source>
</evidence>
<evidence type="ECO:0000313" key="13">
    <source>
        <dbReference type="Proteomes" id="UP000006898"/>
    </source>
</evidence>
<feature type="compositionally biased region" description="Gly residues" evidence="10">
    <location>
        <begin position="218"/>
        <end position="235"/>
    </location>
</feature>
<dbReference type="GO" id="GO:0031992">
    <property type="term" value="F:energy transducer activity"/>
    <property type="evidence" value="ECO:0007669"/>
    <property type="project" value="TreeGrafter"/>
</dbReference>
<organism evidence="12 13">
    <name type="scientific">Methylomirabilis oxygeniifera</name>
    <dbReference type="NCBI Taxonomy" id="671143"/>
    <lineage>
        <taxon>Bacteria</taxon>
        <taxon>Candidatus Methylomirabilota</taxon>
        <taxon>Candidatus Methylomirabilia</taxon>
        <taxon>Candidatus Methylomirabilales</taxon>
        <taxon>Candidatus Methylomirabilaceae</taxon>
        <taxon>Candidatus Methylomirabilis</taxon>
    </lineage>
</organism>
<keyword evidence="7" id="KW-0653">Protein transport</keyword>
<dbReference type="KEGG" id="mox:DAMO_0131"/>
<evidence type="ECO:0000256" key="9">
    <source>
        <dbReference type="ARBA" id="ARBA00023136"/>
    </source>
</evidence>
<evidence type="ECO:0000259" key="11">
    <source>
        <dbReference type="PROSITE" id="PS52015"/>
    </source>
</evidence>
<evidence type="ECO:0000256" key="10">
    <source>
        <dbReference type="SAM" id="MobiDB-lite"/>
    </source>
</evidence>
<comment type="subcellular location">
    <subcellularLocation>
        <location evidence="1">Cell inner membrane</location>
        <topology evidence="1">Single-pass membrane protein</topology>
        <orientation evidence="1">Periplasmic side</orientation>
    </subcellularLocation>
</comment>
<dbReference type="GO" id="GO:0055085">
    <property type="term" value="P:transmembrane transport"/>
    <property type="evidence" value="ECO:0007669"/>
    <property type="project" value="InterPro"/>
</dbReference>
<dbReference type="InterPro" id="IPR006260">
    <property type="entry name" value="TonB/TolA_C"/>
</dbReference>
<evidence type="ECO:0000256" key="2">
    <source>
        <dbReference type="ARBA" id="ARBA00006555"/>
    </source>
</evidence>
<gene>
    <name evidence="12" type="ORF">DAMO_0131</name>
</gene>
<keyword evidence="3" id="KW-0813">Transport</keyword>
<dbReference type="Gene3D" id="3.30.1150.10">
    <property type="match status" value="1"/>
</dbReference>
<keyword evidence="4" id="KW-1003">Cell membrane</keyword>
<dbReference type="Pfam" id="PF03544">
    <property type="entry name" value="TonB_C"/>
    <property type="match status" value="1"/>
</dbReference>
<dbReference type="InterPro" id="IPR037682">
    <property type="entry name" value="TonB_C"/>
</dbReference>
<dbReference type="PANTHER" id="PTHR33446:SF2">
    <property type="entry name" value="PROTEIN TONB"/>
    <property type="match status" value="1"/>
</dbReference>
<dbReference type="eggNOG" id="COG0810">
    <property type="taxonomic scope" value="Bacteria"/>
</dbReference>
<feature type="compositionally biased region" description="Gly residues" evidence="10">
    <location>
        <begin position="186"/>
        <end position="198"/>
    </location>
</feature>
<sequence length="325" mass="32940">MTPKDAFTLGRQGGHAEVDRVHDEVHSVMTLRVGSQAGPRSLGRFLLSSTGFHLIFAWIIISVGLPKVPSAPKPLVVTIIGSDSAEAPAASGRPDRTHTRQPAAPGPATQAVNSKVTAQPRVSPPSPDLTAQATESTASDDRVAEPKAVGVSAGGSHAASMGAATALAMGGASKGPVLLGSDGDGEVGSGPAGRGGAGRLDTALIAPSTPSVTVGSAQGAGGGGTGWSSNGGAGGRSSAPNYGINPLPKYPLLAREKGYEGTVYLRVLVRADGRVERLAVDRSSGYEILDRAAVDSVKEWAFFPAKKGGKSVQSWVLLPVKFALN</sequence>
<keyword evidence="6" id="KW-0812">Transmembrane</keyword>
<accession>D5MI95</accession>
<protein>
    <submittedName>
        <fullName evidence="12">Putative TonB-like protein</fullName>
    </submittedName>
</protein>
<evidence type="ECO:0000256" key="8">
    <source>
        <dbReference type="ARBA" id="ARBA00022989"/>
    </source>
</evidence>
<dbReference type="AlphaFoldDB" id="D5MI95"/>
<evidence type="ECO:0000313" key="12">
    <source>
        <dbReference type="EMBL" id="CBE67245.1"/>
    </source>
</evidence>
<keyword evidence="9" id="KW-0472">Membrane</keyword>
<dbReference type="PANTHER" id="PTHR33446">
    <property type="entry name" value="PROTEIN TONB-RELATED"/>
    <property type="match status" value="1"/>
</dbReference>
<name>D5MI95_METO1</name>
<dbReference type="PROSITE" id="PS52015">
    <property type="entry name" value="TONB_CTD"/>
    <property type="match status" value="1"/>
</dbReference>
<dbReference type="STRING" id="671143.DAMO_0131"/>
<dbReference type="SUPFAM" id="SSF74653">
    <property type="entry name" value="TolA/TonB C-terminal domain"/>
    <property type="match status" value="1"/>
</dbReference>
<dbReference type="HOGENOM" id="CLU_076057_2_2_0"/>
<feature type="region of interest" description="Disordered" evidence="10">
    <location>
        <begin position="85"/>
        <end position="144"/>
    </location>
</feature>